<reference evidence="1" key="2">
    <citation type="submission" date="2020-09" db="EMBL/GenBank/DDBJ databases">
        <authorList>
            <person name="Sun Q."/>
            <person name="Ohkuma M."/>
        </authorList>
    </citation>
    <scope>NUCLEOTIDE SEQUENCE</scope>
    <source>
        <strain evidence="1">JCM 4714</strain>
    </source>
</reference>
<dbReference type="Proteomes" id="UP000655443">
    <property type="component" value="Unassembled WGS sequence"/>
</dbReference>
<evidence type="ECO:0000313" key="2">
    <source>
        <dbReference type="Proteomes" id="UP000655443"/>
    </source>
</evidence>
<evidence type="ECO:0000313" key="1">
    <source>
        <dbReference type="EMBL" id="GHE14807.1"/>
    </source>
</evidence>
<comment type="caution">
    <text evidence="1">The sequence shown here is derived from an EMBL/GenBank/DDBJ whole genome shotgun (WGS) entry which is preliminary data.</text>
</comment>
<gene>
    <name evidence="1" type="ORF">GCM10010339_87400</name>
</gene>
<accession>A0A918YUY0</accession>
<dbReference type="Gene3D" id="1.10.1220.10">
    <property type="entry name" value="Met repressor-like"/>
    <property type="match status" value="1"/>
</dbReference>
<name>A0A918YUY0_9ACTN</name>
<dbReference type="GO" id="GO:0006355">
    <property type="term" value="P:regulation of DNA-templated transcription"/>
    <property type="evidence" value="ECO:0007669"/>
    <property type="project" value="InterPro"/>
</dbReference>
<organism evidence="1 2">
    <name type="scientific">Streptomyces alanosinicus</name>
    <dbReference type="NCBI Taxonomy" id="68171"/>
    <lineage>
        <taxon>Bacteria</taxon>
        <taxon>Bacillati</taxon>
        <taxon>Actinomycetota</taxon>
        <taxon>Actinomycetes</taxon>
        <taxon>Kitasatosporales</taxon>
        <taxon>Streptomycetaceae</taxon>
        <taxon>Streptomyces</taxon>
    </lineage>
</organism>
<reference evidence="1" key="1">
    <citation type="journal article" date="2014" name="Int. J. Syst. Evol. Microbiol.">
        <title>Complete genome sequence of Corynebacterium casei LMG S-19264T (=DSM 44701T), isolated from a smear-ripened cheese.</title>
        <authorList>
            <consortium name="US DOE Joint Genome Institute (JGI-PGF)"/>
            <person name="Walter F."/>
            <person name="Albersmeier A."/>
            <person name="Kalinowski J."/>
            <person name="Ruckert C."/>
        </authorList>
    </citation>
    <scope>NUCLEOTIDE SEQUENCE</scope>
    <source>
        <strain evidence="1">JCM 4714</strain>
    </source>
</reference>
<dbReference type="EMBL" id="BMVG01000054">
    <property type="protein sequence ID" value="GHE14807.1"/>
    <property type="molecule type" value="Genomic_DNA"/>
</dbReference>
<sequence>MDLTRPVTAEPSDKKIRVTVDLPRADHQALKRWCNTAALDLDLTRVSLAQVLGALAAELTSDPAGRLEGLDGRLRSRLGGVDDPEVAFTTAIPKSLQQQLKLASVVYNTTIKAAATEAVRMWLAQHPLPQQNVLDAAQQLAALGLGDDLAGEGDTLGDEAPI</sequence>
<protein>
    <submittedName>
        <fullName evidence="1">Uncharacterized protein</fullName>
    </submittedName>
</protein>
<dbReference type="InterPro" id="IPR013321">
    <property type="entry name" value="Arc_rbn_hlx_hlx"/>
</dbReference>
<keyword evidence="2" id="KW-1185">Reference proteome</keyword>
<proteinExistence type="predicted"/>
<dbReference type="AlphaFoldDB" id="A0A918YUY0"/>
<dbReference type="RefSeq" id="WP_189959103.1">
    <property type="nucleotide sequence ID" value="NZ_BMVG01000054.1"/>
</dbReference>